<reference evidence="1 2" key="1">
    <citation type="submission" date="2023-02" db="EMBL/GenBank/DDBJ databases">
        <title>LHISI_Scaffold_Assembly.</title>
        <authorList>
            <person name="Stuart O.P."/>
            <person name="Cleave R."/>
            <person name="Magrath M.J.L."/>
            <person name="Mikheyev A.S."/>
        </authorList>
    </citation>
    <scope>NUCLEOTIDE SEQUENCE [LARGE SCALE GENOMIC DNA]</scope>
    <source>
        <strain evidence="1">Daus_M_001</strain>
        <tissue evidence="1">Leg muscle</tissue>
    </source>
</reference>
<dbReference type="Proteomes" id="UP001159363">
    <property type="component" value="Chromosome 3"/>
</dbReference>
<organism evidence="1 2">
    <name type="scientific">Dryococelus australis</name>
    <dbReference type="NCBI Taxonomy" id="614101"/>
    <lineage>
        <taxon>Eukaryota</taxon>
        <taxon>Metazoa</taxon>
        <taxon>Ecdysozoa</taxon>
        <taxon>Arthropoda</taxon>
        <taxon>Hexapoda</taxon>
        <taxon>Insecta</taxon>
        <taxon>Pterygota</taxon>
        <taxon>Neoptera</taxon>
        <taxon>Polyneoptera</taxon>
        <taxon>Phasmatodea</taxon>
        <taxon>Verophasmatodea</taxon>
        <taxon>Anareolatae</taxon>
        <taxon>Phasmatidae</taxon>
        <taxon>Eurycanthinae</taxon>
        <taxon>Dryococelus</taxon>
    </lineage>
</organism>
<evidence type="ECO:0000313" key="1">
    <source>
        <dbReference type="EMBL" id="KAJ8889359.1"/>
    </source>
</evidence>
<gene>
    <name evidence="1" type="ORF">PR048_008858</name>
</gene>
<proteinExistence type="predicted"/>
<sequence>MLLLSSTHEKASRKWKCLDRSDRWKHVFQTDPQLMKQDHVGKMTASTDSLGRDGYLPNEMEIRSCMAIISVMQNNVDGDGSKEHDYTLTFVAISLSEGTPIKSRAELLKDDECARHDISRGLSSEPKSYHSKKKERVDGVVLSLVDQYDELVNVRNEEITLVHLVAERLASRLPPRRSGFNPGPGLSGFSQVGNNAGRCRWSAGSLSRGSPVSPAPSFWRRSILTSITNLDVKSGPNLFTHSLNV</sequence>
<dbReference type="EMBL" id="JARBHB010000003">
    <property type="protein sequence ID" value="KAJ8889359.1"/>
    <property type="molecule type" value="Genomic_DNA"/>
</dbReference>
<name>A0ABQ9HZ67_9NEOP</name>
<evidence type="ECO:0000313" key="2">
    <source>
        <dbReference type="Proteomes" id="UP001159363"/>
    </source>
</evidence>
<accession>A0ABQ9HZ67</accession>
<protein>
    <submittedName>
        <fullName evidence="1">Uncharacterized protein</fullName>
    </submittedName>
</protein>
<keyword evidence="2" id="KW-1185">Reference proteome</keyword>
<comment type="caution">
    <text evidence="1">The sequence shown here is derived from an EMBL/GenBank/DDBJ whole genome shotgun (WGS) entry which is preliminary data.</text>
</comment>